<organism evidence="22 23">
    <name type="scientific">Desulfobulbus propionicus (strain ATCC 33891 / DSM 2032 / VKM B-1956 / 1pr3)</name>
    <dbReference type="NCBI Taxonomy" id="577650"/>
    <lineage>
        <taxon>Bacteria</taxon>
        <taxon>Pseudomonadati</taxon>
        <taxon>Thermodesulfobacteriota</taxon>
        <taxon>Desulfobulbia</taxon>
        <taxon>Desulfobulbales</taxon>
        <taxon>Desulfobulbaceae</taxon>
        <taxon>Desulfobulbus</taxon>
    </lineage>
</organism>
<evidence type="ECO:0000256" key="1">
    <source>
        <dbReference type="ARBA" id="ARBA00000085"/>
    </source>
</evidence>
<dbReference type="InterPro" id="IPR036890">
    <property type="entry name" value="HATPase_C_sf"/>
</dbReference>
<dbReference type="PROSITE" id="PS50110">
    <property type="entry name" value="RESPONSE_REGULATORY"/>
    <property type="match status" value="1"/>
</dbReference>
<evidence type="ECO:0000259" key="20">
    <source>
        <dbReference type="PROSITE" id="PS50110"/>
    </source>
</evidence>
<evidence type="ECO:0000256" key="5">
    <source>
        <dbReference type="ARBA" id="ARBA00022553"/>
    </source>
</evidence>
<keyword evidence="9 22" id="KW-0418">Kinase</keyword>
<evidence type="ECO:0000256" key="13">
    <source>
        <dbReference type="ARBA" id="ARBA00023136"/>
    </source>
</evidence>
<dbReference type="InterPro" id="IPR003661">
    <property type="entry name" value="HisK_dim/P_dom"/>
</dbReference>
<dbReference type="CDD" id="cd16922">
    <property type="entry name" value="HATPase_EvgS-ArcB-TorS-like"/>
    <property type="match status" value="1"/>
</dbReference>
<name>A0A7U4DNM8_DESPD</name>
<keyword evidence="4" id="KW-1003">Cell membrane</keyword>
<feature type="modified residue" description="Phosphohistidine" evidence="16">
    <location>
        <position position="508"/>
    </location>
</feature>
<dbReference type="InterPro" id="IPR011006">
    <property type="entry name" value="CheY-like_superfamily"/>
</dbReference>
<dbReference type="GO" id="GO:0005886">
    <property type="term" value="C:plasma membrane"/>
    <property type="evidence" value="ECO:0007669"/>
    <property type="project" value="UniProtKB-SubCell"/>
</dbReference>
<dbReference type="Gene3D" id="3.40.50.2300">
    <property type="match status" value="1"/>
</dbReference>
<dbReference type="GO" id="GO:0000155">
    <property type="term" value="F:phosphorelay sensor kinase activity"/>
    <property type="evidence" value="ECO:0007669"/>
    <property type="project" value="InterPro"/>
</dbReference>
<dbReference type="SMART" id="SM00073">
    <property type="entry name" value="HPT"/>
    <property type="match status" value="1"/>
</dbReference>
<evidence type="ECO:0000256" key="18">
    <source>
        <dbReference type="SAM" id="Coils"/>
    </source>
</evidence>
<dbReference type="Pfam" id="PF00072">
    <property type="entry name" value="Response_reg"/>
    <property type="match status" value="1"/>
</dbReference>
<evidence type="ECO:0000256" key="12">
    <source>
        <dbReference type="ARBA" id="ARBA00023012"/>
    </source>
</evidence>
<comment type="catalytic activity">
    <reaction evidence="1">
        <text>ATP + protein L-histidine = ADP + protein N-phospho-L-histidine.</text>
        <dbReference type="EC" id="2.7.13.3"/>
    </reaction>
</comment>
<dbReference type="Gene3D" id="1.10.287.130">
    <property type="match status" value="1"/>
</dbReference>
<dbReference type="InterPro" id="IPR004358">
    <property type="entry name" value="Sig_transdc_His_kin-like_C"/>
</dbReference>
<keyword evidence="23" id="KW-1185">Reference proteome</keyword>
<reference evidence="22 23" key="1">
    <citation type="journal article" date="2011" name="Stand. Genomic Sci.">
        <title>Complete genome sequence of Desulfobulbus propionicus type strain (1pr3).</title>
        <authorList>
            <person name="Pagani I."/>
            <person name="Lapidus A."/>
            <person name="Nolan M."/>
            <person name="Lucas S."/>
            <person name="Hammon N."/>
            <person name="Deshpande S."/>
            <person name="Cheng J.F."/>
            <person name="Chertkov O."/>
            <person name="Davenport K."/>
            <person name="Tapia R."/>
            <person name="Han C."/>
            <person name="Goodwin L."/>
            <person name="Pitluck S."/>
            <person name="Liolios K."/>
            <person name="Mavromatis K."/>
            <person name="Ivanova N."/>
            <person name="Mikhailova N."/>
            <person name="Pati A."/>
            <person name="Chen A."/>
            <person name="Palaniappan K."/>
            <person name="Land M."/>
            <person name="Hauser L."/>
            <person name="Chang Y.J."/>
            <person name="Jeffries C.D."/>
            <person name="Detter J.C."/>
            <person name="Brambilla E."/>
            <person name="Kannan K.P."/>
            <person name="Djao O.D."/>
            <person name="Rohde M."/>
            <person name="Pukall R."/>
            <person name="Spring S."/>
            <person name="Goker M."/>
            <person name="Sikorski J."/>
            <person name="Woyke T."/>
            <person name="Bristow J."/>
            <person name="Eisen J.A."/>
            <person name="Markowitz V."/>
            <person name="Hugenholtz P."/>
            <person name="Kyrpides N.C."/>
            <person name="Klenk H.P."/>
        </authorList>
    </citation>
    <scope>NUCLEOTIDE SEQUENCE [LARGE SCALE GENOMIC DNA]</scope>
    <source>
        <strain evidence="23">ATCC 33891 / DSM 2032 / 1pr3</strain>
    </source>
</reference>
<evidence type="ECO:0000256" key="16">
    <source>
        <dbReference type="PROSITE-ProRule" id="PRU00110"/>
    </source>
</evidence>
<dbReference type="PROSITE" id="PS50109">
    <property type="entry name" value="HIS_KIN"/>
    <property type="match status" value="1"/>
</dbReference>
<dbReference type="Pfam" id="PF01627">
    <property type="entry name" value="Hpt"/>
    <property type="match status" value="1"/>
</dbReference>
<evidence type="ECO:0000313" key="23">
    <source>
        <dbReference type="Proteomes" id="UP000006365"/>
    </source>
</evidence>
<evidence type="ECO:0000256" key="17">
    <source>
        <dbReference type="PROSITE-ProRule" id="PRU00169"/>
    </source>
</evidence>
<evidence type="ECO:0000256" key="11">
    <source>
        <dbReference type="ARBA" id="ARBA00022989"/>
    </source>
</evidence>
<keyword evidence="6" id="KW-0808">Transferase</keyword>
<keyword evidence="7" id="KW-0812">Transmembrane</keyword>
<keyword evidence="10" id="KW-0067">ATP-binding</keyword>
<comment type="subcellular location">
    <subcellularLocation>
        <location evidence="2">Cell membrane</location>
        <topology evidence="2">Multi-pass membrane protein</topology>
    </subcellularLocation>
</comment>
<dbReference type="InterPro" id="IPR008207">
    <property type="entry name" value="Sig_transdc_His_kin_Hpt_dom"/>
</dbReference>
<evidence type="ECO:0000256" key="7">
    <source>
        <dbReference type="ARBA" id="ARBA00022692"/>
    </source>
</evidence>
<sequence length="564" mass="62044">MDQHSSSLQTRIAELEAEVQRLERENRKLRKKARQADSANQAKSDFLAMISHEIRTPMNGVIGISELLLDTDLQPRQKHFAHLIRTSATSLLTLINNLLDFSKIEADKMVLESEPFDLRALLEQLLSLYRVTGKSKGLRVNAEIDPSLSRQYVGDAHRLRQVLVNLLGNAVKFTEQGAILLRVRKERAGETAELLRFEVEDSGVGIAEGSMDKLFQPFSQVDSSSTRRYGGTGLGLSICARLIKLMEGEFGARSEYGKGSTFWFSLPLRVARQAAEIEGAPVDSGQPPTAVAEVESSPACEGGDLRLLLVDDEETNRIVMAETFRPTGVEVVVAANGQEAIELCRDNRFNLIFMDCQMPVVDGFAATRTILQEAERKHRQAPPVIALTADVTAAAKKRCQEVGMVDYLAKPIDFRQLQVVLSHWLPELRMSVVPRSLAGTAEVAGVDTPRESDGSAVVNTAVLGRLRENVGNLAPVIGVFLRALDRRVAELDQAVQARDAQAINKVAHTMKGSSSQFGAEELANLCLLAENMGKSGNIQQVDRIHQQIVESAARVKQFFSQPLD</sequence>
<feature type="modified residue" description="4-aspartylphosphate" evidence="17">
    <location>
        <position position="355"/>
    </location>
</feature>
<dbReference type="CDD" id="cd00088">
    <property type="entry name" value="HPT"/>
    <property type="match status" value="1"/>
</dbReference>
<dbReference type="Gene3D" id="3.30.565.10">
    <property type="entry name" value="Histidine kinase-like ATPase, C-terminal domain"/>
    <property type="match status" value="1"/>
</dbReference>
<keyword evidence="13" id="KW-0472">Membrane</keyword>
<evidence type="ECO:0000256" key="9">
    <source>
        <dbReference type="ARBA" id="ARBA00022777"/>
    </source>
</evidence>
<dbReference type="Gene3D" id="1.20.120.160">
    <property type="entry name" value="HPT domain"/>
    <property type="match status" value="1"/>
</dbReference>
<dbReference type="EC" id="2.7.13.3" evidence="3"/>
<dbReference type="SUPFAM" id="SSF47226">
    <property type="entry name" value="Histidine-containing phosphotransfer domain, HPT domain"/>
    <property type="match status" value="1"/>
</dbReference>
<evidence type="ECO:0000313" key="22">
    <source>
        <dbReference type="EMBL" id="ADW17261.1"/>
    </source>
</evidence>
<evidence type="ECO:0000256" key="4">
    <source>
        <dbReference type="ARBA" id="ARBA00022475"/>
    </source>
</evidence>
<dbReference type="InterPro" id="IPR001789">
    <property type="entry name" value="Sig_transdc_resp-reg_receiver"/>
</dbReference>
<protein>
    <recommendedName>
        <fullName evidence="15">Sensory/regulatory protein RpfC</fullName>
        <ecNumber evidence="3">2.7.13.3</ecNumber>
    </recommendedName>
</protein>
<dbReference type="SMART" id="SM00388">
    <property type="entry name" value="HisKA"/>
    <property type="match status" value="1"/>
</dbReference>
<dbReference type="PANTHER" id="PTHR45339">
    <property type="entry name" value="HYBRID SIGNAL TRANSDUCTION HISTIDINE KINASE J"/>
    <property type="match status" value="1"/>
</dbReference>
<evidence type="ECO:0000259" key="19">
    <source>
        <dbReference type="PROSITE" id="PS50109"/>
    </source>
</evidence>
<keyword evidence="5 17" id="KW-0597">Phosphoprotein</keyword>
<comment type="subunit">
    <text evidence="14">At low DSF concentrations, interacts with RpfF.</text>
</comment>
<dbReference type="InterPro" id="IPR003594">
    <property type="entry name" value="HATPase_dom"/>
</dbReference>
<dbReference type="Pfam" id="PF02518">
    <property type="entry name" value="HATPase_c"/>
    <property type="match status" value="1"/>
</dbReference>
<feature type="domain" description="HPt" evidence="21">
    <location>
        <begin position="469"/>
        <end position="564"/>
    </location>
</feature>
<evidence type="ECO:0000256" key="6">
    <source>
        <dbReference type="ARBA" id="ARBA00022679"/>
    </source>
</evidence>
<dbReference type="SUPFAM" id="SSF47384">
    <property type="entry name" value="Homodimeric domain of signal transducing histidine kinase"/>
    <property type="match status" value="1"/>
</dbReference>
<keyword evidence="11" id="KW-1133">Transmembrane helix</keyword>
<evidence type="ECO:0000256" key="3">
    <source>
        <dbReference type="ARBA" id="ARBA00012438"/>
    </source>
</evidence>
<dbReference type="FunFam" id="3.30.565.10:FF:000010">
    <property type="entry name" value="Sensor histidine kinase RcsC"/>
    <property type="match status" value="1"/>
</dbReference>
<dbReference type="Pfam" id="PF00512">
    <property type="entry name" value="HisKA"/>
    <property type="match status" value="1"/>
</dbReference>
<gene>
    <name evidence="22" type="ordered locus">Despr_1089</name>
</gene>
<dbReference type="Proteomes" id="UP000006365">
    <property type="component" value="Chromosome"/>
</dbReference>
<evidence type="ECO:0000259" key="21">
    <source>
        <dbReference type="PROSITE" id="PS50894"/>
    </source>
</evidence>
<dbReference type="SUPFAM" id="SSF55874">
    <property type="entry name" value="ATPase domain of HSP90 chaperone/DNA topoisomerase II/histidine kinase"/>
    <property type="match status" value="1"/>
</dbReference>
<feature type="coiled-coil region" evidence="18">
    <location>
        <begin position="5"/>
        <end position="42"/>
    </location>
</feature>
<dbReference type="GO" id="GO:0005524">
    <property type="term" value="F:ATP binding"/>
    <property type="evidence" value="ECO:0007669"/>
    <property type="project" value="UniProtKB-KW"/>
</dbReference>
<evidence type="ECO:0000256" key="14">
    <source>
        <dbReference type="ARBA" id="ARBA00064003"/>
    </source>
</evidence>
<dbReference type="CDD" id="cd00082">
    <property type="entry name" value="HisKA"/>
    <property type="match status" value="1"/>
</dbReference>
<dbReference type="InterPro" id="IPR005467">
    <property type="entry name" value="His_kinase_dom"/>
</dbReference>
<accession>A0A7U4DNM8</accession>
<dbReference type="SMART" id="SM00387">
    <property type="entry name" value="HATPase_c"/>
    <property type="match status" value="1"/>
</dbReference>
<dbReference type="InterPro" id="IPR036097">
    <property type="entry name" value="HisK_dim/P_sf"/>
</dbReference>
<dbReference type="PRINTS" id="PR00344">
    <property type="entry name" value="BCTRLSENSOR"/>
</dbReference>
<evidence type="ECO:0000256" key="8">
    <source>
        <dbReference type="ARBA" id="ARBA00022741"/>
    </source>
</evidence>
<evidence type="ECO:0000256" key="2">
    <source>
        <dbReference type="ARBA" id="ARBA00004651"/>
    </source>
</evidence>
<dbReference type="EMBL" id="CP002364">
    <property type="protein sequence ID" value="ADW17261.1"/>
    <property type="molecule type" value="Genomic_DNA"/>
</dbReference>
<keyword evidence="18" id="KW-0175">Coiled coil</keyword>
<dbReference type="PANTHER" id="PTHR45339:SF1">
    <property type="entry name" value="HYBRID SIGNAL TRANSDUCTION HISTIDINE KINASE J"/>
    <property type="match status" value="1"/>
</dbReference>
<feature type="domain" description="Histidine kinase" evidence="19">
    <location>
        <begin position="49"/>
        <end position="270"/>
    </location>
</feature>
<dbReference type="AlphaFoldDB" id="A0A7U4DNM8"/>
<dbReference type="InterPro" id="IPR036641">
    <property type="entry name" value="HPT_dom_sf"/>
</dbReference>
<feature type="domain" description="Response regulatory" evidence="20">
    <location>
        <begin position="306"/>
        <end position="425"/>
    </location>
</feature>
<keyword evidence="12" id="KW-0902">Two-component regulatory system</keyword>
<dbReference type="PROSITE" id="PS50894">
    <property type="entry name" value="HPT"/>
    <property type="match status" value="1"/>
</dbReference>
<dbReference type="RefSeq" id="WP_015723804.1">
    <property type="nucleotide sequence ID" value="NC_014972.1"/>
</dbReference>
<keyword evidence="8" id="KW-0547">Nucleotide-binding</keyword>
<proteinExistence type="predicted"/>
<dbReference type="KEGG" id="dpr:Despr_1089"/>
<evidence type="ECO:0000256" key="15">
    <source>
        <dbReference type="ARBA" id="ARBA00068150"/>
    </source>
</evidence>
<dbReference type="SUPFAM" id="SSF52172">
    <property type="entry name" value="CheY-like"/>
    <property type="match status" value="1"/>
</dbReference>
<dbReference type="FunFam" id="1.10.287.130:FF:000002">
    <property type="entry name" value="Two-component osmosensing histidine kinase"/>
    <property type="match status" value="1"/>
</dbReference>
<dbReference type="SMART" id="SM00448">
    <property type="entry name" value="REC"/>
    <property type="match status" value="1"/>
</dbReference>
<dbReference type="CDD" id="cd17546">
    <property type="entry name" value="REC_hyHK_CKI1_RcsC-like"/>
    <property type="match status" value="1"/>
</dbReference>
<evidence type="ECO:0000256" key="10">
    <source>
        <dbReference type="ARBA" id="ARBA00022840"/>
    </source>
</evidence>